<dbReference type="InterPro" id="IPR041583">
    <property type="entry name" value="TetR_C_31"/>
</dbReference>
<proteinExistence type="predicted"/>
<dbReference type="InterPro" id="IPR050109">
    <property type="entry name" value="HTH-type_TetR-like_transc_reg"/>
</dbReference>
<dbReference type="InterPro" id="IPR009057">
    <property type="entry name" value="Homeodomain-like_sf"/>
</dbReference>
<dbReference type="SUPFAM" id="SSF46689">
    <property type="entry name" value="Homeodomain-like"/>
    <property type="match status" value="1"/>
</dbReference>
<name>A0ABW7XJ75_9MICO</name>
<evidence type="ECO:0000313" key="5">
    <source>
        <dbReference type="Proteomes" id="UP001611580"/>
    </source>
</evidence>
<dbReference type="EMBL" id="JBIRYI010000006">
    <property type="protein sequence ID" value="MFI2487573.1"/>
    <property type="molecule type" value="Genomic_DNA"/>
</dbReference>
<comment type="caution">
    <text evidence="4">The sequence shown here is derived from an EMBL/GenBank/DDBJ whole genome shotgun (WGS) entry which is preliminary data.</text>
</comment>
<dbReference type="Proteomes" id="UP001611580">
    <property type="component" value="Unassembled WGS sequence"/>
</dbReference>
<dbReference type="InterPro" id="IPR036271">
    <property type="entry name" value="Tet_transcr_reg_TetR-rel_C_sf"/>
</dbReference>
<reference evidence="4 5" key="1">
    <citation type="submission" date="2024-10" db="EMBL/GenBank/DDBJ databases">
        <title>The Natural Products Discovery Center: Release of the First 8490 Sequenced Strains for Exploring Actinobacteria Biosynthetic Diversity.</title>
        <authorList>
            <person name="Kalkreuter E."/>
            <person name="Kautsar S.A."/>
            <person name="Yang D."/>
            <person name="Bader C.D."/>
            <person name="Teijaro C.N."/>
            <person name="Fluegel L."/>
            <person name="Davis C.M."/>
            <person name="Simpson J.R."/>
            <person name="Lauterbach L."/>
            <person name="Steele A.D."/>
            <person name="Gui C."/>
            <person name="Meng S."/>
            <person name="Li G."/>
            <person name="Viehrig K."/>
            <person name="Ye F."/>
            <person name="Su P."/>
            <person name="Kiefer A.F."/>
            <person name="Nichols A."/>
            <person name="Cepeda A.J."/>
            <person name="Yan W."/>
            <person name="Fan B."/>
            <person name="Jiang Y."/>
            <person name="Adhikari A."/>
            <person name="Zheng C.-J."/>
            <person name="Schuster L."/>
            <person name="Cowan T.M."/>
            <person name="Smanski M.J."/>
            <person name="Chevrette M.G."/>
            <person name="De Carvalho L.P.S."/>
            <person name="Shen B."/>
        </authorList>
    </citation>
    <scope>NUCLEOTIDE SEQUENCE [LARGE SCALE GENOMIC DNA]</scope>
    <source>
        <strain evidence="4 5">NPDC019481</strain>
    </source>
</reference>
<sequence length="201" mass="20689">MPSRSDTLLDAAIHVVGTDGMRALTHRAVDAAAGLPTGSTSNLFRTREALLRAMVVRMIDTEVDGWTRLAGATAAPTTSDALAHLLASMVATLTGELRTLTVARYSLFMEAARDRGLQAEMGRGAARVAAIGRQWLTAAGSPDPAAHTALLMAHLDGAVVHRLAFPDAPPASDDATAGLRTLLGALLPAPLTPPTGSAVPG</sequence>
<feature type="DNA-binding region" description="H-T-H motif" evidence="2">
    <location>
        <begin position="25"/>
        <end position="44"/>
    </location>
</feature>
<feature type="domain" description="HTH tetR-type" evidence="3">
    <location>
        <begin position="2"/>
        <end position="62"/>
    </location>
</feature>
<protein>
    <submittedName>
        <fullName evidence="4">TetR/AcrR family transcriptional regulator</fullName>
    </submittedName>
</protein>
<dbReference type="RefSeq" id="WP_397404408.1">
    <property type="nucleotide sequence ID" value="NZ_JBIRYI010000006.1"/>
</dbReference>
<accession>A0ABW7XJ75</accession>
<dbReference type="SUPFAM" id="SSF48498">
    <property type="entry name" value="Tetracyclin repressor-like, C-terminal domain"/>
    <property type="match status" value="1"/>
</dbReference>
<dbReference type="PANTHER" id="PTHR30055:SF231">
    <property type="entry name" value="TRANSCRIPTIONAL REGULATORY PROTEIN (PROBABLY DEOR-FAMILY)-RELATED"/>
    <property type="match status" value="1"/>
</dbReference>
<evidence type="ECO:0000313" key="4">
    <source>
        <dbReference type="EMBL" id="MFI2487573.1"/>
    </source>
</evidence>
<gene>
    <name evidence="4" type="ORF">ACH47X_11720</name>
</gene>
<keyword evidence="1 2" id="KW-0238">DNA-binding</keyword>
<dbReference type="Pfam" id="PF17940">
    <property type="entry name" value="TetR_C_31"/>
    <property type="match status" value="1"/>
</dbReference>
<dbReference type="PANTHER" id="PTHR30055">
    <property type="entry name" value="HTH-TYPE TRANSCRIPTIONAL REGULATOR RUTR"/>
    <property type="match status" value="1"/>
</dbReference>
<dbReference type="PROSITE" id="PS50977">
    <property type="entry name" value="HTH_TETR_2"/>
    <property type="match status" value="1"/>
</dbReference>
<evidence type="ECO:0000259" key="3">
    <source>
        <dbReference type="PROSITE" id="PS50977"/>
    </source>
</evidence>
<dbReference type="Gene3D" id="1.10.357.10">
    <property type="entry name" value="Tetracycline Repressor, domain 2"/>
    <property type="match status" value="1"/>
</dbReference>
<dbReference type="InterPro" id="IPR001647">
    <property type="entry name" value="HTH_TetR"/>
</dbReference>
<evidence type="ECO:0000256" key="2">
    <source>
        <dbReference type="PROSITE-ProRule" id="PRU00335"/>
    </source>
</evidence>
<organism evidence="4 5">
    <name type="scientific">Promicromonospora kroppenstedtii</name>
    <dbReference type="NCBI Taxonomy" id="440482"/>
    <lineage>
        <taxon>Bacteria</taxon>
        <taxon>Bacillati</taxon>
        <taxon>Actinomycetota</taxon>
        <taxon>Actinomycetes</taxon>
        <taxon>Micrococcales</taxon>
        <taxon>Promicromonosporaceae</taxon>
        <taxon>Promicromonospora</taxon>
    </lineage>
</organism>
<evidence type="ECO:0000256" key="1">
    <source>
        <dbReference type="ARBA" id="ARBA00023125"/>
    </source>
</evidence>
<keyword evidence="5" id="KW-1185">Reference proteome</keyword>